<reference evidence="2" key="1">
    <citation type="journal article" date="2023" name="Front. Plant Sci.">
        <title>Chromosomal-level genome assembly of Melastoma candidum provides insights into trichome evolution.</title>
        <authorList>
            <person name="Zhong Y."/>
            <person name="Wu W."/>
            <person name="Sun C."/>
            <person name="Zou P."/>
            <person name="Liu Y."/>
            <person name="Dai S."/>
            <person name="Zhou R."/>
        </authorList>
    </citation>
    <scope>NUCLEOTIDE SEQUENCE [LARGE SCALE GENOMIC DNA]</scope>
</reference>
<comment type="caution">
    <text evidence="1">The sequence shown here is derived from an EMBL/GenBank/DDBJ whole genome shotgun (WGS) entry which is preliminary data.</text>
</comment>
<evidence type="ECO:0000313" key="2">
    <source>
        <dbReference type="Proteomes" id="UP001057402"/>
    </source>
</evidence>
<evidence type="ECO:0000313" key="1">
    <source>
        <dbReference type="EMBL" id="KAI4387431.1"/>
    </source>
</evidence>
<keyword evidence="2" id="KW-1185">Reference proteome</keyword>
<accession>A0ACB9SA89</accession>
<sequence length="1040" mass="116181">MNVVLLLVASTLPVGLCKSSSRTGTNEECAFVYDSAAELRSVGGGGDKLMEETSFVNGDWVQDAGNAPILPFDDRGISANASVAPLRLVSFWVTDVDRFPRSEKSVRVKGLLTMGITTDGSFSDRSYGGVQGSQFGVWPGHTRLSILFEGVYVESSRDRGEKLLCLVGTTTLPSRESETQPWLWVKDPRYNHDQPPLLHDDRILLTLRFPLTFSLTSRVIRGELQSLNPKSSPKYFDPVHILSQLSKASTYEFTAEKILPKSCEPYPYKDNVLGSGIEFYNGSVFCQIIEEATRGQAFTVVPNWKCNGTDEFCSRLGPFLADKSIRSTDGGFGDVKIYMQEIKCESTSRQDKDPGIAKVAAVFRASSPLENEYTVQGRTGPNNMTLAAEGFWKPSSGQLCMIGCRGDSDADGSYCDSRVCLYVPISFSIIQRSIMMGSFSSLNDDTPSFFPLSFEKLVQPTELWNYLKTSSPYYQYSKIDLAGGILERNEPFSFRSVIKKSLLQFPRLEDSDSYLDSLSLLAEDLSLHTSAPGKLMPSSARPPMLYVQMDILSLGPLFGRYWSSVNGSGFDIESKNGRSYHTKSVYTEKQLLLNVSAQLSLTPKQLLLEMSLNFSVIYLEGLYDPHAGKMYLVGCRDIRASWKILFESMDLEAGMDCLIEVVVSYPPTTSRWLMDPTARISIASQRTVDDPLYSGAVNLRTFPIMYRQQREDMLSREVVEGILRIMTLSLAVISIFSQLMYMNSDGDSASYVSVVMLGIQALSYSLPLIIGAEAVFKKISSRKPVDLSTYSLEKSQWIDDIDYVVKFLVLVAFLLTLRIIQRVKKSRSKSLDRAPREKPVLVASLAIHIIGFIVVIIIQAMRSSLNSGSLQSEGYVSTSPAYLVWEVKLKEYVGLVHDLFLLPQVIGNFFWQIDERPLRKTYYIGLTVVRLLPHLYDYVTTSLSNPYMNAVHEFVDPSADFFTRFGDVAIPWTMALLVAMVFVQQRWSYERLSTALRFGKFGILPSYSRAYLRLTSKSAEAELVSGMALTGHAILPSDDD</sequence>
<dbReference type="Proteomes" id="UP001057402">
    <property type="component" value="Chromosome 2"/>
</dbReference>
<protein>
    <submittedName>
        <fullName evidence="1">Uncharacterized protein</fullName>
    </submittedName>
</protein>
<organism evidence="1 2">
    <name type="scientific">Melastoma candidum</name>
    <dbReference type="NCBI Taxonomy" id="119954"/>
    <lineage>
        <taxon>Eukaryota</taxon>
        <taxon>Viridiplantae</taxon>
        <taxon>Streptophyta</taxon>
        <taxon>Embryophyta</taxon>
        <taxon>Tracheophyta</taxon>
        <taxon>Spermatophyta</taxon>
        <taxon>Magnoliopsida</taxon>
        <taxon>eudicotyledons</taxon>
        <taxon>Gunneridae</taxon>
        <taxon>Pentapetalae</taxon>
        <taxon>rosids</taxon>
        <taxon>malvids</taxon>
        <taxon>Myrtales</taxon>
        <taxon>Melastomataceae</taxon>
        <taxon>Melastomatoideae</taxon>
        <taxon>Melastomateae</taxon>
        <taxon>Melastoma</taxon>
    </lineage>
</organism>
<gene>
    <name evidence="1" type="ORF">MLD38_005267</name>
</gene>
<proteinExistence type="predicted"/>
<name>A0ACB9SA89_9MYRT</name>
<dbReference type="EMBL" id="CM042881">
    <property type="protein sequence ID" value="KAI4387431.1"/>
    <property type="molecule type" value="Genomic_DNA"/>
</dbReference>